<dbReference type="Proteomes" id="UP001217089">
    <property type="component" value="Unassembled WGS sequence"/>
</dbReference>
<keyword evidence="3" id="KW-1185">Reference proteome</keyword>
<feature type="compositionally biased region" description="Acidic residues" evidence="1">
    <location>
        <begin position="254"/>
        <end position="264"/>
    </location>
</feature>
<feature type="compositionally biased region" description="Basic and acidic residues" evidence="1">
    <location>
        <begin position="1706"/>
        <end position="1720"/>
    </location>
</feature>
<feature type="region of interest" description="Disordered" evidence="1">
    <location>
        <begin position="841"/>
        <end position="897"/>
    </location>
</feature>
<dbReference type="EMBL" id="JARBDR010000919">
    <property type="protein sequence ID" value="KAJ8301042.1"/>
    <property type="molecule type" value="Genomic_DNA"/>
</dbReference>
<feature type="compositionally biased region" description="Polar residues" evidence="1">
    <location>
        <begin position="1676"/>
        <end position="1690"/>
    </location>
</feature>
<proteinExistence type="predicted"/>
<evidence type="ECO:0000313" key="2">
    <source>
        <dbReference type="EMBL" id="KAJ8301042.1"/>
    </source>
</evidence>
<comment type="caution">
    <text evidence="2">The sequence shown here is derived from an EMBL/GenBank/DDBJ whole genome shotgun (WGS) entry which is preliminary data.</text>
</comment>
<feature type="compositionally biased region" description="Basic and acidic residues" evidence="1">
    <location>
        <begin position="844"/>
        <end position="893"/>
    </location>
</feature>
<sequence length="1789" mass="199694">MDNLGKGVGHVGVDGAFERFLTAAIATIITIMFSWRLLAEENENFGDIPPGAVGRTPALMYIGSRKRDEDDDKEQNTSIGISENKTVESGRPFKDQNGICHFDVDGDEKQPEGVMSGLTTNSLDGDIDEPPDYDSSWADYDPDEDMYGEFHTRRSVRDFITTENKDRKKDRYSFSDSDTEVSENIVPTSHEYLEQLYVNKEYSSITEGDVNLNEQIGDDSCDSESESESDEGEYEPPMVDSDEEPYYPSVLEPIIEEDSDDSVENDEKHEIVSKKSKRPSEPKTGSRHFGIKPDQGGNLVSKSGSGEITEADDQINHVDLFTSEQSTHLETCEYENQSELRNKPPHLDFIEIENQNIEDVEIDDSLPASPIRTSALDDKDGYFSDESCSSSSVVTVVSLPTYERRKLNENICSDSLDLSNNETSIKTDKLVDTCLPSQEHLNTGGGHVPDQIKNDIIAFIHGVPDQSTETNHDTSKLNTFLNNDSIEGDQNLDLNVTETTGTPDSVYTQNHKHGSDKTAEKLGKHVGISYNDFVTDLELNGKENFNSETNVSETDKTNDNQDSVTDQENIDVSEEEVSLESPLNTSLDNIDVPDEIYNHVDQKEGEKTDTEVSRKIQKDQDSPVVYPESDEEPREFPIDIDSDEGPREYNPDEDDFARFNSDLDSDEDSFYLLIGGNENLRKLETFTNLNVVGLSPGAYSGDEVTYFDESEKKIVFSRTEEVVTDHSVKCYVKDREASADKLAEISEVNDSGSEDKHNKSFEEEQKEILDDLELLLEIESEKEETINEVKSEEVKIDTAFDDIDQNSNVKLGEISDINSNSVDIDQLKEQVSELLNNCETVNEVETKSETSLPPRKDSDKETENLSPQQRKDSAENDKQLSPDRSYETVRKLNSENTGAETVIPGDIKLSTDDQINESVGVSNTEVGVVIDESEQQVADLIECKTNVNNKSNLIDNKTNSHEEALTFTKSLNHNSEASVCSNDFKNNVSNENQCETSNSVSNSEIKTNVKNNSHSGNNEGRLIPIAFDTLVDEKVPISVSEIKSENQKSDRVSENLIFSQNSKNNENEEDGLEKVAFENLVDEKVSKVSSSIFDFKLVNPKCNEVSENLNSNKNSKSVEDVTIGKLEESIKPCIDILSNSVQTNNNSNNKESETRKSEIPKVKNCIESLKSNSGKESNSSSGASREIKSSGYKPGASRDYNSLPNFSSRVVHTSAQRPSGYKGVKGKITKQLQYKPKQYSSVLQQPIIIETHKSVVIDTPEKSLPKSRQKILVSRKRFLSEENLSTLPKPFKDPFSQHKASFTKTAPRQRRYAKRDENSAQARRNLSFDRIDRLRDLCQSPRISEDSFEKPEIDNLHADCIFSPHKHEQIMNTTLSIDNSHAQLLRYGSVASLVETDIDSGETFETRIFPETDIDEHDFHFQVPLQRTASMSELGNRTKPRRGRFADRNVPKSKSLQTLETNIDDVFTAEGQGNLARVPSVHELRVSKSLSKLNVPDWYKKSSVSRSGSTFSLYSSRRDSTSTINSFGQPPSLTTSPCPSVTPGSNAVVIRTRVTPSSAKLVRAPLLPTTPEKSPLPPSILKLPSDKFRQKEQPKQLMPIPIVPFSKLRLMFESKSKKDKTRTKESDIKSPISPLPKSALKSPTSPEVPNISKTLSVTPSAKENSIIESEILVAQKSPTASISPSSTMTDSHQKRTIEPVKNGRILHSDTNKPQVPDKPKSLLVNTVAPQHNTEPPAPSREHNSTKHVRYSIPSQSQHPPVQKEQVSRRLAPPVAMVQPQSQSRKETTV</sequence>
<feature type="compositionally biased region" description="Acidic residues" evidence="1">
    <location>
        <begin position="568"/>
        <end position="578"/>
    </location>
</feature>
<feature type="compositionally biased region" description="Polar residues" evidence="1">
    <location>
        <begin position="1723"/>
        <end position="1733"/>
    </location>
</feature>
<organism evidence="2 3">
    <name type="scientific">Tegillarca granosa</name>
    <name type="common">Malaysian cockle</name>
    <name type="synonym">Anadara granosa</name>
    <dbReference type="NCBI Taxonomy" id="220873"/>
    <lineage>
        <taxon>Eukaryota</taxon>
        <taxon>Metazoa</taxon>
        <taxon>Spiralia</taxon>
        <taxon>Lophotrochozoa</taxon>
        <taxon>Mollusca</taxon>
        <taxon>Bivalvia</taxon>
        <taxon>Autobranchia</taxon>
        <taxon>Pteriomorphia</taxon>
        <taxon>Arcoida</taxon>
        <taxon>Arcoidea</taxon>
        <taxon>Arcidae</taxon>
        <taxon>Tegillarca</taxon>
    </lineage>
</organism>
<feature type="region of interest" description="Disordered" evidence="1">
    <location>
        <begin position="1676"/>
        <end position="1789"/>
    </location>
</feature>
<feature type="compositionally biased region" description="Low complexity" evidence="1">
    <location>
        <begin position="1167"/>
        <end position="1184"/>
    </location>
</feature>
<feature type="compositionally biased region" description="Low complexity" evidence="1">
    <location>
        <begin position="1140"/>
        <end position="1149"/>
    </location>
</feature>
<feature type="compositionally biased region" description="Basic and acidic residues" evidence="1">
    <location>
        <begin position="1150"/>
        <end position="1161"/>
    </location>
</feature>
<feature type="region of interest" description="Disordered" evidence="1">
    <location>
        <begin position="1521"/>
        <end position="1544"/>
    </location>
</feature>
<feature type="region of interest" description="Disordered" evidence="1">
    <location>
        <begin position="209"/>
        <end position="298"/>
    </location>
</feature>
<name>A0ABQ9E6W3_TEGGR</name>
<feature type="region of interest" description="Disordered" evidence="1">
    <location>
        <begin position="545"/>
        <end position="653"/>
    </location>
</feature>
<feature type="compositionally biased region" description="Basic and acidic residues" evidence="1">
    <location>
        <begin position="163"/>
        <end position="173"/>
    </location>
</feature>
<feature type="compositionally biased region" description="Basic and acidic residues" evidence="1">
    <location>
        <begin position="265"/>
        <end position="281"/>
    </location>
</feature>
<feature type="compositionally biased region" description="Acidic residues" evidence="1">
    <location>
        <begin position="628"/>
        <end position="643"/>
    </location>
</feature>
<reference evidence="2 3" key="1">
    <citation type="submission" date="2022-12" db="EMBL/GenBank/DDBJ databases">
        <title>Chromosome-level genome of Tegillarca granosa.</title>
        <authorList>
            <person name="Kim J."/>
        </authorList>
    </citation>
    <scope>NUCLEOTIDE SEQUENCE [LARGE SCALE GENOMIC DNA]</scope>
    <source>
        <strain evidence="2">Teg-2019</strain>
        <tissue evidence="2">Adductor muscle</tissue>
    </source>
</reference>
<gene>
    <name evidence="2" type="ORF">KUTeg_022561</name>
</gene>
<evidence type="ECO:0000313" key="3">
    <source>
        <dbReference type="Proteomes" id="UP001217089"/>
    </source>
</evidence>
<feature type="region of interest" description="Disordered" evidence="1">
    <location>
        <begin position="1614"/>
        <end position="1660"/>
    </location>
</feature>
<feature type="region of interest" description="Disordered" evidence="1">
    <location>
        <begin position="1140"/>
        <end position="1222"/>
    </location>
</feature>
<feature type="region of interest" description="Disordered" evidence="1">
    <location>
        <begin position="157"/>
        <end position="186"/>
    </location>
</feature>
<feature type="compositionally biased region" description="Basic and acidic residues" evidence="1">
    <location>
        <begin position="596"/>
        <end position="621"/>
    </location>
</feature>
<evidence type="ECO:0000256" key="1">
    <source>
        <dbReference type="SAM" id="MobiDB-lite"/>
    </source>
</evidence>
<feature type="region of interest" description="Disordered" evidence="1">
    <location>
        <begin position="1561"/>
        <end position="1583"/>
    </location>
</feature>
<feature type="compositionally biased region" description="Polar residues" evidence="1">
    <location>
        <begin position="1641"/>
        <end position="1660"/>
    </location>
</feature>
<accession>A0ABQ9E6W3</accession>
<feature type="compositionally biased region" description="Basic and acidic residues" evidence="1">
    <location>
        <begin position="1614"/>
        <end position="1628"/>
    </location>
</feature>
<feature type="compositionally biased region" description="Polar residues" evidence="1">
    <location>
        <begin position="1199"/>
        <end position="1217"/>
    </location>
</feature>
<protein>
    <submittedName>
        <fullName evidence="2">Uncharacterized protein</fullName>
    </submittedName>
</protein>
<feature type="compositionally biased region" description="Acidic residues" evidence="1">
    <location>
        <begin position="216"/>
        <end position="245"/>
    </location>
</feature>
<feature type="region of interest" description="Disordered" evidence="1">
    <location>
        <begin position="1304"/>
        <end position="1323"/>
    </location>
</feature>